<evidence type="ECO:0000259" key="19">
    <source>
        <dbReference type="Pfam" id="PF02706"/>
    </source>
</evidence>
<comment type="catalytic activity">
    <reaction evidence="15">
        <text>L-tyrosyl-[protein] + ATP = O-phospho-L-tyrosyl-[protein] + ADP + H(+)</text>
        <dbReference type="Rhea" id="RHEA:10596"/>
        <dbReference type="Rhea" id="RHEA-COMP:10136"/>
        <dbReference type="Rhea" id="RHEA-COMP:20101"/>
        <dbReference type="ChEBI" id="CHEBI:15378"/>
        <dbReference type="ChEBI" id="CHEBI:30616"/>
        <dbReference type="ChEBI" id="CHEBI:46858"/>
        <dbReference type="ChEBI" id="CHEBI:61978"/>
        <dbReference type="ChEBI" id="CHEBI:456216"/>
        <dbReference type="EC" id="2.7.10.2"/>
    </reaction>
</comment>
<evidence type="ECO:0000256" key="6">
    <source>
        <dbReference type="ARBA" id="ARBA00022519"/>
    </source>
</evidence>
<evidence type="ECO:0000256" key="11">
    <source>
        <dbReference type="ARBA" id="ARBA00022840"/>
    </source>
</evidence>
<feature type="region of interest" description="Disordered" evidence="17">
    <location>
        <begin position="367"/>
        <end position="388"/>
    </location>
</feature>
<feature type="domain" description="Tyrosine-protein kinase G-rich" evidence="21">
    <location>
        <begin position="386"/>
        <end position="458"/>
    </location>
</feature>
<dbReference type="SUPFAM" id="SSF52540">
    <property type="entry name" value="P-loop containing nucleoside triphosphate hydrolases"/>
    <property type="match status" value="1"/>
</dbReference>
<evidence type="ECO:0000256" key="4">
    <source>
        <dbReference type="ARBA" id="ARBA00011903"/>
    </source>
</evidence>
<feature type="transmembrane region" description="Helical" evidence="18">
    <location>
        <begin position="42"/>
        <end position="63"/>
    </location>
</feature>
<dbReference type="EMBL" id="PXYI01000006">
    <property type="protein sequence ID" value="PSJ38274.1"/>
    <property type="molecule type" value="Genomic_DNA"/>
</dbReference>
<keyword evidence="5" id="KW-1003">Cell membrane</keyword>
<keyword evidence="16" id="KW-0175">Coiled coil</keyword>
<dbReference type="InterPro" id="IPR032807">
    <property type="entry name" value="GNVR"/>
</dbReference>
<evidence type="ECO:0000256" key="16">
    <source>
        <dbReference type="SAM" id="Coils"/>
    </source>
</evidence>
<dbReference type="CDD" id="cd05387">
    <property type="entry name" value="BY-kinase"/>
    <property type="match status" value="1"/>
</dbReference>
<keyword evidence="11" id="KW-0067">ATP-binding</keyword>
<evidence type="ECO:0000256" key="10">
    <source>
        <dbReference type="ARBA" id="ARBA00022777"/>
    </source>
</evidence>
<comment type="similarity">
    <text evidence="2">Belongs to the CpsD/CapB family.</text>
</comment>
<keyword evidence="9" id="KW-0547">Nucleotide-binding</keyword>
<accession>A0A2P7QJY9</accession>
<evidence type="ECO:0000256" key="7">
    <source>
        <dbReference type="ARBA" id="ARBA00022679"/>
    </source>
</evidence>
<evidence type="ECO:0000256" key="15">
    <source>
        <dbReference type="ARBA" id="ARBA00051245"/>
    </source>
</evidence>
<feature type="domain" description="Polysaccharide chain length determinant N-terminal" evidence="19">
    <location>
        <begin position="31"/>
        <end position="117"/>
    </location>
</feature>
<keyword evidence="13 18" id="KW-0472">Membrane</keyword>
<evidence type="ECO:0000256" key="8">
    <source>
        <dbReference type="ARBA" id="ARBA00022692"/>
    </source>
</evidence>
<dbReference type="PANTHER" id="PTHR32309:SF13">
    <property type="entry name" value="FERRIC ENTEROBACTIN TRANSPORT PROTEIN FEPE"/>
    <property type="match status" value="1"/>
</dbReference>
<keyword evidence="8 18" id="KW-0812">Transmembrane</keyword>
<keyword evidence="7" id="KW-0808">Transferase</keyword>
<proteinExistence type="inferred from homology"/>
<evidence type="ECO:0000256" key="14">
    <source>
        <dbReference type="ARBA" id="ARBA00023137"/>
    </source>
</evidence>
<keyword evidence="12 18" id="KW-1133">Transmembrane helix</keyword>
<evidence type="ECO:0000313" key="23">
    <source>
        <dbReference type="Proteomes" id="UP000241167"/>
    </source>
</evidence>
<evidence type="ECO:0000259" key="20">
    <source>
        <dbReference type="Pfam" id="PF13614"/>
    </source>
</evidence>
<dbReference type="Pfam" id="PF13614">
    <property type="entry name" value="AAA_31"/>
    <property type="match status" value="1"/>
</dbReference>
<dbReference type="Pfam" id="PF13807">
    <property type="entry name" value="GNVR"/>
    <property type="match status" value="1"/>
</dbReference>
<name>A0A2P7QJY9_9SPHN</name>
<dbReference type="InterPro" id="IPR003856">
    <property type="entry name" value="LPS_length_determ_N"/>
</dbReference>
<evidence type="ECO:0000256" key="9">
    <source>
        <dbReference type="ARBA" id="ARBA00022741"/>
    </source>
</evidence>
<organism evidence="22 23">
    <name type="scientific">Allosphingosinicella deserti</name>
    <dbReference type="NCBI Taxonomy" id="2116704"/>
    <lineage>
        <taxon>Bacteria</taxon>
        <taxon>Pseudomonadati</taxon>
        <taxon>Pseudomonadota</taxon>
        <taxon>Alphaproteobacteria</taxon>
        <taxon>Sphingomonadales</taxon>
        <taxon>Sphingomonadaceae</taxon>
        <taxon>Allosphingosinicella</taxon>
    </lineage>
</organism>
<dbReference type="Pfam" id="PF02706">
    <property type="entry name" value="Wzz"/>
    <property type="match status" value="1"/>
</dbReference>
<keyword evidence="6" id="KW-0997">Cell inner membrane</keyword>
<dbReference type="PANTHER" id="PTHR32309">
    <property type="entry name" value="TYROSINE-PROTEIN KINASE"/>
    <property type="match status" value="1"/>
</dbReference>
<evidence type="ECO:0000256" key="12">
    <source>
        <dbReference type="ARBA" id="ARBA00022989"/>
    </source>
</evidence>
<dbReference type="InterPro" id="IPR050445">
    <property type="entry name" value="Bact_polysacc_biosynth/exp"/>
</dbReference>
<evidence type="ECO:0000256" key="13">
    <source>
        <dbReference type="ARBA" id="ARBA00023136"/>
    </source>
</evidence>
<sequence length="717" mass="76335">MLMSRPGTAQRIDMDGAPEVVGYEARLADTLRSLRDMVRRRWLTLFLVTAAVVAIGATLIMLMTPKFEAVARIQIDPSRNPLSSASSDVASLASEAIETEVTVLNSEELARQVVKQLNLQNDPEFTRGINPAEGAPPLSNEERISAVAGKVQRQLTVGRDRLTYVINIRFKANDADKAAKVANTYAETYINSKVGSRMGTAERQAAFFRQRLEDLGREVRAADEAVAQYRAQAGIVAQGQGSTTIADQQVAPLSTQLATAESEAAEARANLAAARSQIARGGLDAVSEVRSSPVISDLRRQRAEVLRNMGEVSARYGDRHPESVKIREQLTGLDTQIKAEAQRAVGSLEAAAGAAQARAESLRGTLRTLEGQQARNTRASATAESLEREAQSKRAAYDKTAELSLQSSQASRNEISQATIVDRAVSPIKPTSPNRPLLLALTLIVALAAGGTTVIVQELLVSGIRSVGDFEAQFGIPVLAALPRVKSASPADLVVDRKASLYAESLRIARAAVLGTRGVTPPKVIAITSALPDEGKTTTCAAFARVLALSGGRTLLIDCDLRRAAMRLIVPAGESAGLIELLNGNATADQAVVKDRVENLDVILVKAPHFATDDLFGADRFKTLLGALAPHYDTILLDLPPLVGLADGRTLAAMADATILVVKWGSTPAAPIDSALGWLRSDGANAVGALFTMVDPSAEALGGMYYSKKYGSYYQPE</sequence>
<dbReference type="InterPro" id="IPR027417">
    <property type="entry name" value="P-loop_NTPase"/>
</dbReference>
<dbReference type="InterPro" id="IPR005702">
    <property type="entry name" value="Wzc-like_C"/>
</dbReference>
<evidence type="ECO:0000256" key="5">
    <source>
        <dbReference type="ARBA" id="ARBA00022475"/>
    </source>
</evidence>
<evidence type="ECO:0000313" key="22">
    <source>
        <dbReference type="EMBL" id="PSJ38274.1"/>
    </source>
</evidence>
<dbReference type="Proteomes" id="UP000241167">
    <property type="component" value="Unassembled WGS sequence"/>
</dbReference>
<comment type="similarity">
    <text evidence="3">Belongs to the etk/wzc family.</text>
</comment>
<gene>
    <name evidence="22" type="ORF">C7I55_17600</name>
</gene>
<dbReference type="Gene3D" id="3.40.50.300">
    <property type="entry name" value="P-loop containing nucleotide triphosphate hydrolases"/>
    <property type="match status" value="1"/>
</dbReference>
<dbReference type="AlphaFoldDB" id="A0A2P7QJY9"/>
<dbReference type="EC" id="2.7.10.2" evidence="4"/>
<evidence type="ECO:0000256" key="2">
    <source>
        <dbReference type="ARBA" id="ARBA00007316"/>
    </source>
</evidence>
<comment type="subcellular location">
    <subcellularLocation>
        <location evidence="1">Cell inner membrane</location>
        <topology evidence="1">Multi-pass membrane protein</topology>
    </subcellularLocation>
</comment>
<dbReference type="GO" id="GO:0004713">
    <property type="term" value="F:protein tyrosine kinase activity"/>
    <property type="evidence" value="ECO:0007669"/>
    <property type="project" value="TreeGrafter"/>
</dbReference>
<dbReference type="GO" id="GO:0005886">
    <property type="term" value="C:plasma membrane"/>
    <property type="evidence" value="ECO:0007669"/>
    <property type="project" value="UniProtKB-SubCell"/>
</dbReference>
<evidence type="ECO:0000256" key="3">
    <source>
        <dbReference type="ARBA" id="ARBA00008883"/>
    </source>
</evidence>
<keyword evidence="14" id="KW-0829">Tyrosine-protein kinase</keyword>
<evidence type="ECO:0000259" key="21">
    <source>
        <dbReference type="Pfam" id="PF13807"/>
    </source>
</evidence>
<feature type="coiled-coil region" evidence="16">
    <location>
        <begin position="198"/>
        <end position="232"/>
    </location>
</feature>
<evidence type="ECO:0000256" key="17">
    <source>
        <dbReference type="SAM" id="MobiDB-lite"/>
    </source>
</evidence>
<evidence type="ECO:0000256" key="1">
    <source>
        <dbReference type="ARBA" id="ARBA00004429"/>
    </source>
</evidence>
<protein>
    <recommendedName>
        <fullName evidence="4">non-specific protein-tyrosine kinase</fullName>
        <ecNumber evidence="4">2.7.10.2</ecNumber>
    </recommendedName>
</protein>
<keyword evidence="23" id="KW-1185">Reference proteome</keyword>
<feature type="domain" description="AAA" evidence="20">
    <location>
        <begin position="523"/>
        <end position="662"/>
    </location>
</feature>
<reference evidence="22 23" key="1">
    <citation type="submission" date="2018-03" db="EMBL/GenBank/DDBJ databases">
        <title>The draft genome of Sphingosinicella sp. GL-C-18.</title>
        <authorList>
            <person name="Liu L."/>
            <person name="Li L."/>
            <person name="Liang L."/>
            <person name="Zhang X."/>
            <person name="Wang T."/>
        </authorList>
    </citation>
    <scope>NUCLEOTIDE SEQUENCE [LARGE SCALE GENOMIC DNA]</scope>
    <source>
        <strain evidence="22 23">GL-C-18</strain>
    </source>
</reference>
<evidence type="ECO:0000256" key="18">
    <source>
        <dbReference type="SAM" id="Phobius"/>
    </source>
</evidence>
<keyword evidence="10" id="KW-0418">Kinase</keyword>
<dbReference type="InterPro" id="IPR025669">
    <property type="entry name" value="AAA_dom"/>
</dbReference>
<feature type="compositionally biased region" description="Polar residues" evidence="17">
    <location>
        <begin position="370"/>
        <end position="383"/>
    </location>
</feature>
<comment type="caution">
    <text evidence="22">The sequence shown here is derived from an EMBL/GenBank/DDBJ whole genome shotgun (WGS) entry which is preliminary data.</text>
</comment>